<gene>
    <name evidence="1" type="ordered locus">LOC_Os12g39040</name>
</gene>
<dbReference type="EMBL" id="DP000011">
    <property type="protein sequence ID" value="ABA99081.2"/>
    <property type="molecule type" value="Genomic_DNA"/>
</dbReference>
<reference evidence="1" key="1">
    <citation type="journal article" date="2005" name="BMC Biol.">
        <title>The sequence of rice chromosomes 11 and 12, rich in disease resistance genes and recent gene duplications.</title>
        <authorList>
            <consortium name="The rice chromosomes 11 and 12 sequencing consortia"/>
        </authorList>
    </citation>
    <scope>NUCLEOTIDE SEQUENCE [LARGE SCALE GENOMIC DNA]</scope>
</reference>
<organism evidence="1">
    <name type="scientific">Oryza sativa subsp. japonica</name>
    <name type="common">Rice</name>
    <dbReference type="NCBI Taxonomy" id="39947"/>
    <lineage>
        <taxon>Eukaryota</taxon>
        <taxon>Viridiplantae</taxon>
        <taxon>Streptophyta</taxon>
        <taxon>Embryophyta</taxon>
        <taxon>Tracheophyta</taxon>
        <taxon>Spermatophyta</taxon>
        <taxon>Magnoliopsida</taxon>
        <taxon>Liliopsida</taxon>
        <taxon>Poales</taxon>
        <taxon>Poaceae</taxon>
        <taxon>BOP clade</taxon>
        <taxon>Oryzoideae</taxon>
        <taxon>Oryzeae</taxon>
        <taxon>Oryzinae</taxon>
        <taxon>Oryza</taxon>
        <taxon>Oryza sativa</taxon>
    </lineage>
</organism>
<accession>Q2QN44</accession>
<name>Q2QN44_ORYSJ</name>
<dbReference type="Pfam" id="PF14223">
    <property type="entry name" value="Retrotran_gag_2"/>
    <property type="match status" value="1"/>
</dbReference>
<sequence length="133" mass="15091">MAGFADALRPDKFTGILTADQQKQFDEATTLFVGCNLSVLGDCLVEVYMHMTDAKELWNALNTKFGATDASNDLYIMEQFHNYKMADNHSVVEHTHEIQFMAKELLQPSRKYAAAQNSQARARQISARLHVYM</sequence>
<reference evidence="1" key="2">
    <citation type="submission" date="2005-04" db="EMBL/GenBank/DDBJ databases">
        <authorList>
            <person name="Buell C.R."/>
            <person name="Wing R.A."/>
            <person name="McCombie W.A."/>
            <person name="Ouyang S."/>
        </authorList>
    </citation>
    <scope>NUCLEOTIDE SEQUENCE</scope>
</reference>
<evidence type="ECO:0000313" key="1">
    <source>
        <dbReference type="EMBL" id="ABA99081.2"/>
    </source>
</evidence>
<dbReference type="AlphaFoldDB" id="Q2QN44"/>
<proteinExistence type="predicted"/>
<reference evidence="1" key="3">
    <citation type="submission" date="2006-01" db="EMBL/GenBank/DDBJ databases">
        <authorList>
            <person name="Buell R."/>
        </authorList>
    </citation>
    <scope>NUCLEOTIDE SEQUENCE</scope>
</reference>
<protein>
    <submittedName>
        <fullName evidence="1">Retrotransposon protein, putative, Ty1-copia subclass</fullName>
    </submittedName>
</protein>